<keyword evidence="3" id="KW-1185">Reference proteome</keyword>
<proteinExistence type="predicted"/>
<dbReference type="EMBL" id="SATR01000119">
    <property type="protein sequence ID" value="TFH89099.1"/>
    <property type="molecule type" value="Genomic_DNA"/>
</dbReference>
<dbReference type="Gene3D" id="3.30.1150.10">
    <property type="match status" value="1"/>
</dbReference>
<keyword evidence="1" id="KW-0472">Membrane</keyword>
<name>A0A4Y8W865_9VIBR</name>
<evidence type="ECO:0000313" key="2">
    <source>
        <dbReference type="EMBL" id="TFH89099.1"/>
    </source>
</evidence>
<dbReference type="SUPFAM" id="SSF74653">
    <property type="entry name" value="TolA/TonB C-terminal domain"/>
    <property type="match status" value="1"/>
</dbReference>
<organism evidence="2 3">
    <name type="scientific">Vibrio ouci</name>
    <dbReference type="NCBI Taxonomy" id="2499078"/>
    <lineage>
        <taxon>Bacteria</taxon>
        <taxon>Pseudomonadati</taxon>
        <taxon>Pseudomonadota</taxon>
        <taxon>Gammaproteobacteria</taxon>
        <taxon>Vibrionales</taxon>
        <taxon>Vibrionaceae</taxon>
        <taxon>Vibrio</taxon>
    </lineage>
</organism>
<keyword evidence="1" id="KW-0812">Transmembrane</keyword>
<dbReference type="Proteomes" id="UP000297753">
    <property type="component" value="Unassembled WGS sequence"/>
</dbReference>
<gene>
    <name evidence="2" type="ORF">ELS82_24080</name>
</gene>
<accession>A0A4Y8W865</accession>
<dbReference type="AlphaFoldDB" id="A0A4Y8W865"/>
<evidence type="ECO:0008006" key="4">
    <source>
        <dbReference type="Google" id="ProtNLM"/>
    </source>
</evidence>
<keyword evidence="1" id="KW-1133">Transmembrane helix</keyword>
<evidence type="ECO:0000256" key="1">
    <source>
        <dbReference type="SAM" id="Phobius"/>
    </source>
</evidence>
<feature type="transmembrane region" description="Helical" evidence="1">
    <location>
        <begin position="21"/>
        <end position="41"/>
    </location>
</feature>
<evidence type="ECO:0000313" key="3">
    <source>
        <dbReference type="Proteomes" id="UP000297753"/>
    </source>
</evidence>
<comment type="caution">
    <text evidence="2">The sequence shown here is derived from an EMBL/GenBank/DDBJ whole genome shotgun (WGS) entry which is preliminary data.</text>
</comment>
<protein>
    <recommendedName>
        <fullName evidence="4">TonB C-terminal domain-containing protein</fullName>
    </recommendedName>
</protein>
<sequence>MRRLRYCVAHPLTGRYVNGGAMRILSAILVFLTVMGSNYVFSQDEHNTNDPIIEQHSRLVEWMQNTHNKIQRQLLILEEFSGQEVKYQVNIDVFGNVVDIKLLETSGNSSLESYAKSAIFRADPFDLSQLDENDFVRVQVFNVAFAPK</sequence>
<reference evidence="2 3" key="1">
    <citation type="submission" date="2019-01" db="EMBL/GenBank/DDBJ databases">
        <title>Vibrio BEI176 sp. nov, a marine bacterium isolated from China: eastern marignal seas.</title>
        <authorList>
            <person name="Li B."/>
        </authorList>
    </citation>
    <scope>NUCLEOTIDE SEQUENCE [LARGE SCALE GENOMIC DNA]</scope>
    <source>
        <strain evidence="2 3">BEI176</strain>
    </source>
</reference>